<feature type="compositionally biased region" description="Basic residues" evidence="1">
    <location>
        <begin position="1"/>
        <end position="10"/>
    </location>
</feature>
<dbReference type="Proteomes" id="UP000002320">
    <property type="component" value="Unassembled WGS sequence"/>
</dbReference>
<accession>B0X7M8</accession>
<dbReference type="HOGENOM" id="CLU_2374832_0_0_1"/>
<gene>
    <name evidence="3" type="primary">6048783</name>
    <name evidence="2" type="ORF">CpipJ_CPIJ015661</name>
</gene>
<dbReference type="VEuPathDB" id="VectorBase:CQUJHB003560"/>
<proteinExistence type="predicted"/>
<feature type="compositionally biased region" description="Polar residues" evidence="1">
    <location>
        <begin position="61"/>
        <end position="74"/>
    </location>
</feature>
<dbReference type="InParanoid" id="B0X7M8"/>
<dbReference type="OrthoDB" id="2129233at2759"/>
<feature type="region of interest" description="Disordered" evidence="1">
    <location>
        <begin position="1"/>
        <end position="20"/>
    </location>
</feature>
<evidence type="ECO:0000313" key="3">
    <source>
        <dbReference type="EnsemblMetazoa" id="CPIJ015661-PA"/>
    </source>
</evidence>
<evidence type="ECO:0000256" key="1">
    <source>
        <dbReference type="SAM" id="MobiDB-lite"/>
    </source>
</evidence>
<evidence type="ECO:0000313" key="4">
    <source>
        <dbReference type="Proteomes" id="UP000002320"/>
    </source>
</evidence>
<reference evidence="3" key="2">
    <citation type="submission" date="2020-05" db="UniProtKB">
        <authorList>
            <consortium name="EnsemblMetazoa"/>
        </authorList>
    </citation>
    <scope>IDENTIFICATION</scope>
    <source>
        <strain evidence="3">JHB</strain>
    </source>
</reference>
<keyword evidence="4" id="KW-1185">Reference proteome</keyword>
<evidence type="ECO:0000313" key="2">
    <source>
        <dbReference type="EMBL" id="EDS42040.1"/>
    </source>
</evidence>
<organism>
    <name type="scientific">Culex quinquefasciatus</name>
    <name type="common">Southern house mosquito</name>
    <name type="synonym">Culex pungens</name>
    <dbReference type="NCBI Taxonomy" id="7176"/>
    <lineage>
        <taxon>Eukaryota</taxon>
        <taxon>Metazoa</taxon>
        <taxon>Ecdysozoa</taxon>
        <taxon>Arthropoda</taxon>
        <taxon>Hexapoda</taxon>
        <taxon>Insecta</taxon>
        <taxon>Pterygota</taxon>
        <taxon>Neoptera</taxon>
        <taxon>Endopterygota</taxon>
        <taxon>Diptera</taxon>
        <taxon>Nematocera</taxon>
        <taxon>Culicoidea</taxon>
        <taxon>Culicidae</taxon>
        <taxon>Culicinae</taxon>
        <taxon>Culicini</taxon>
        <taxon>Culex</taxon>
        <taxon>Culex</taxon>
    </lineage>
</organism>
<dbReference type="EMBL" id="DS232456">
    <property type="protein sequence ID" value="EDS42040.1"/>
    <property type="molecule type" value="Genomic_DNA"/>
</dbReference>
<feature type="region of interest" description="Disordered" evidence="1">
    <location>
        <begin position="27"/>
        <end position="81"/>
    </location>
</feature>
<dbReference type="KEGG" id="cqu:CpipJ_CPIJ015661"/>
<dbReference type="EnsemblMetazoa" id="CPIJ015661-RA">
    <property type="protein sequence ID" value="CPIJ015661-PA"/>
    <property type="gene ID" value="CPIJ015661"/>
</dbReference>
<reference evidence="2" key="1">
    <citation type="submission" date="2007-03" db="EMBL/GenBank/DDBJ databases">
        <title>Annotation of Culex pipiens quinquefasciatus.</title>
        <authorList>
            <consortium name="The Broad Institute Genome Sequencing Platform"/>
            <person name="Atkinson P.W."/>
            <person name="Hemingway J."/>
            <person name="Christensen B.M."/>
            <person name="Higgs S."/>
            <person name="Kodira C."/>
            <person name="Hannick L."/>
            <person name="Megy K."/>
            <person name="O'Leary S."/>
            <person name="Pearson M."/>
            <person name="Haas B.J."/>
            <person name="Mauceli E."/>
            <person name="Wortman J.R."/>
            <person name="Lee N.H."/>
            <person name="Guigo R."/>
            <person name="Stanke M."/>
            <person name="Alvarado L."/>
            <person name="Amedeo P."/>
            <person name="Antoine C.H."/>
            <person name="Arensburger P."/>
            <person name="Bidwell S.L."/>
            <person name="Crawford M."/>
            <person name="Camaro F."/>
            <person name="Devon K."/>
            <person name="Engels R."/>
            <person name="Hammond M."/>
            <person name="Howarth C."/>
            <person name="Koehrsen M."/>
            <person name="Lawson D."/>
            <person name="Montgomery P."/>
            <person name="Nene V."/>
            <person name="Nusbaum C."/>
            <person name="Puiu D."/>
            <person name="Romero-Severson J."/>
            <person name="Severson D.W."/>
            <person name="Shumway M."/>
            <person name="Sisk P."/>
            <person name="Stolte C."/>
            <person name="Zeng Q."/>
            <person name="Eisenstadt E."/>
            <person name="Fraser-Liggett C."/>
            <person name="Strausberg R."/>
            <person name="Galagan J."/>
            <person name="Birren B."/>
            <person name="Collins F.H."/>
        </authorList>
    </citation>
    <scope>NUCLEOTIDE SEQUENCE [LARGE SCALE GENOMIC DNA]</scope>
    <source>
        <strain evidence="2">JHB</strain>
    </source>
</reference>
<sequence>MEMNNRHLKPKPGSYFTLKSPLGKSIGAGGLHSSHRYKHTPKEDSLKENSGVITEDGHSGGTNSCYSGTANSIGQHEHEDSFPVLVVETGVAKWE</sequence>
<dbReference type="AlphaFoldDB" id="B0X7M8"/>
<dbReference type="VEuPathDB" id="VectorBase:CPIJ015661"/>
<protein>
    <submittedName>
        <fullName evidence="2 3">Uncharacterized protein</fullName>
    </submittedName>
</protein>
<name>B0X7M8_CULQU</name>